<feature type="domain" description="THIF-type NAD/FAD binding fold" evidence="2">
    <location>
        <begin position="10"/>
        <end position="244"/>
    </location>
</feature>
<dbReference type="InterPro" id="IPR000594">
    <property type="entry name" value="ThiF_NAD_FAD-bd"/>
</dbReference>
<keyword evidence="1" id="KW-0472">Membrane</keyword>
<comment type="caution">
    <text evidence="3">The sequence shown here is derived from an EMBL/GenBank/DDBJ whole genome shotgun (WGS) entry which is preliminary data.</text>
</comment>
<evidence type="ECO:0000256" key="1">
    <source>
        <dbReference type="SAM" id="Phobius"/>
    </source>
</evidence>
<sequence>MLSREQLFRYSRNILLPEVGVKGQEKLLNSKVLVIGAGGLGAPVALYLAAAGIGTIGIADYDVVDLTNLQRQIIHFTRDVGTEKVLSAKSKIEALNPEVQVITYNEPITSVNILNIIEQYDFIIDGTDNFPAKFLINDACVKARKPFSHGGILRFWGQTLTYRPDGETPCYRCAFKEPPPPGSVPSCKEAGVIGAVAGVIGSLQVTECIKYLLGMDTLAGNLLFVDLKLMEFNKIPLKKRQSCLCSKDPEQIILVDYSQPVCDLKGEN</sequence>
<dbReference type="PANTHER" id="PTHR10953:SF102">
    <property type="entry name" value="ADENYLYLTRANSFERASE AND SULFURTRANSFERASE MOCS3"/>
    <property type="match status" value="1"/>
</dbReference>
<evidence type="ECO:0000313" key="4">
    <source>
        <dbReference type="Proteomes" id="UP000604066"/>
    </source>
</evidence>
<keyword evidence="1" id="KW-1133">Transmembrane helix</keyword>
<reference evidence="3 4" key="1">
    <citation type="submission" date="2020-07" db="EMBL/GenBank/DDBJ databases">
        <title>Genomic Encyclopedia of Type Strains, Phase III (KMG-III): the genomes of soil and plant-associated and newly described type strains.</title>
        <authorList>
            <person name="Whitman W."/>
        </authorList>
    </citation>
    <scope>NUCLEOTIDE SEQUENCE [LARGE SCALE GENOMIC DNA]</scope>
    <source>
        <strain evidence="3 4">DSM 11255</strain>
    </source>
</reference>
<dbReference type="Proteomes" id="UP000604066">
    <property type="component" value="Unassembled WGS sequence"/>
</dbReference>
<evidence type="ECO:0000313" key="3">
    <source>
        <dbReference type="EMBL" id="NYE57620.1"/>
    </source>
</evidence>
<gene>
    <name evidence="3" type="ORF">HDG70_001335</name>
</gene>
<feature type="transmembrane region" description="Helical" evidence="1">
    <location>
        <begin position="32"/>
        <end position="59"/>
    </location>
</feature>
<protein>
    <submittedName>
        <fullName evidence="3">Molybdopterin/thiamine biosynthesis adenylyltransferase</fullName>
    </submittedName>
</protein>
<dbReference type="Gene3D" id="3.40.50.720">
    <property type="entry name" value="NAD(P)-binding Rossmann-like Domain"/>
    <property type="match status" value="1"/>
</dbReference>
<name>A0ABX2R9L2_9THEO</name>
<dbReference type="RefSeq" id="WP_028051880.1">
    <property type="nucleotide sequence ID" value="NZ_ATYG01000010.1"/>
</dbReference>
<dbReference type="SUPFAM" id="SSF69572">
    <property type="entry name" value="Activating enzymes of the ubiquitin-like proteins"/>
    <property type="match status" value="1"/>
</dbReference>
<dbReference type="InterPro" id="IPR045886">
    <property type="entry name" value="ThiF/MoeB/HesA"/>
</dbReference>
<dbReference type="Pfam" id="PF00899">
    <property type="entry name" value="ThiF"/>
    <property type="match status" value="1"/>
</dbReference>
<proteinExistence type="predicted"/>
<evidence type="ECO:0000259" key="2">
    <source>
        <dbReference type="Pfam" id="PF00899"/>
    </source>
</evidence>
<dbReference type="PANTHER" id="PTHR10953">
    <property type="entry name" value="UBIQUITIN-ACTIVATING ENZYME E1"/>
    <property type="match status" value="1"/>
</dbReference>
<keyword evidence="4" id="KW-1185">Reference proteome</keyword>
<dbReference type="InterPro" id="IPR035985">
    <property type="entry name" value="Ubiquitin-activating_enz"/>
</dbReference>
<dbReference type="GO" id="GO:0016779">
    <property type="term" value="F:nucleotidyltransferase activity"/>
    <property type="evidence" value="ECO:0007669"/>
    <property type="project" value="UniProtKB-KW"/>
</dbReference>
<organism evidence="3 4">
    <name type="scientific">Carboxydothermus ferrireducens DSM 11255</name>
    <dbReference type="NCBI Taxonomy" id="1119529"/>
    <lineage>
        <taxon>Bacteria</taxon>
        <taxon>Bacillati</taxon>
        <taxon>Bacillota</taxon>
        <taxon>Clostridia</taxon>
        <taxon>Thermoanaerobacterales</taxon>
        <taxon>Thermoanaerobacteraceae</taxon>
        <taxon>Carboxydothermus</taxon>
    </lineage>
</organism>
<keyword evidence="3" id="KW-0548">Nucleotidyltransferase</keyword>
<dbReference type="EMBL" id="JACCBS010000002">
    <property type="protein sequence ID" value="NYE57620.1"/>
    <property type="molecule type" value="Genomic_DNA"/>
</dbReference>
<keyword evidence="3" id="KW-0808">Transferase</keyword>
<dbReference type="CDD" id="cd00757">
    <property type="entry name" value="ThiF_MoeB_HesA_family"/>
    <property type="match status" value="1"/>
</dbReference>
<keyword evidence="1" id="KW-0812">Transmembrane</keyword>
<accession>A0ABX2R9L2</accession>